<keyword evidence="1" id="KW-0238">DNA-binding</keyword>
<dbReference type="Pfam" id="PF07883">
    <property type="entry name" value="Cupin_2"/>
    <property type="match status" value="1"/>
</dbReference>
<dbReference type="PANTHER" id="PTHR46797">
    <property type="entry name" value="HTH-TYPE TRANSCRIPTIONAL REGULATOR"/>
    <property type="match status" value="1"/>
</dbReference>
<dbReference type="Proteomes" id="UP001237448">
    <property type="component" value="Unassembled WGS sequence"/>
</dbReference>
<sequence length="195" mass="20993">MARPAREEADAASLGKHLRHLRHLKGLRLKDVAAAIGCSESMLSKVENDRTDPSLHMLHRLAEALGTPVQALFSDTPAQPLTVYRNGERPVLAMERHGSGPPLASFERMIPYAEGRTLNANVHVVPPGGGSNGILRHEGEEVGYVVEGTIELVVDGTSVVIGAGGSFFFQSSLPHSYRNIGTVVARVVWVNSPPY</sequence>
<evidence type="ECO:0000313" key="3">
    <source>
        <dbReference type="EMBL" id="MDQ0395460.1"/>
    </source>
</evidence>
<name>A0ABU0FN36_9HYPH</name>
<dbReference type="PANTHER" id="PTHR46797:SF1">
    <property type="entry name" value="METHYLPHOSPHONATE SYNTHASE"/>
    <property type="match status" value="1"/>
</dbReference>
<dbReference type="InterPro" id="IPR010982">
    <property type="entry name" value="Lambda_DNA-bd_dom_sf"/>
</dbReference>
<dbReference type="InterPro" id="IPR050807">
    <property type="entry name" value="TransReg_Diox_bact_type"/>
</dbReference>
<dbReference type="InterPro" id="IPR001387">
    <property type="entry name" value="Cro/C1-type_HTH"/>
</dbReference>
<dbReference type="Gene3D" id="2.60.120.10">
    <property type="entry name" value="Jelly Rolls"/>
    <property type="match status" value="1"/>
</dbReference>
<dbReference type="PROSITE" id="PS50943">
    <property type="entry name" value="HTH_CROC1"/>
    <property type="match status" value="1"/>
</dbReference>
<dbReference type="SMART" id="SM00530">
    <property type="entry name" value="HTH_XRE"/>
    <property type="match status" value="1"/>
</dbReference>
<dbReference type="InterPro" id="IPR011051">
    <property type="entry name" value="RmlC_Cupin_sf"/>
</dbReference>
<dbReference type="SUPFAM" id="SSF47413">
    <property type="entry name" value="lambda repressor-like DNA-binding domains"/>
    <property type="match status" value="1"/>
</dbReference>
<gene>
    <name evidence="3" type="ORF">J3R73_005252</name>
</gene>
<dbReference type="Gene3D" id="1.10.260.40">
    <property type="entry name" value="lambda repressor-like DNA-binding domains"/>
    <property type="match status" value="1"/>
</dbReference>
<dbReference type="RefSeq" id="WP_307434180.1">
    <property type="nucleotide sequence ID" value="NZ_JAUSVK010000001.1"/>
</dbReference>
<dbReference type="InterPro" id="IPR013096">
    <property type="entry name" value="Cupin_2"/>
</dbReference>
<dbReference type="CDD" id="cd00093">
    <property type="entry name" value="HTH_XRE"/>
    <property type="match status" value="1"/>
</dbReference>
<keyword evidence="4" id="KW-1185">Reference proteome</keyword>
<evidence type="ECO:0000313" key="4">
    <source>
        <dbReference type="Proteomes" id="UP001237448"/>
    </source>
</evidence>
<evidence type="ECO:0000259" key="2">
    <source>
        <dbReference type="PROSITE" id="PS50943"/>
    </source>
</evidence>
<comment type="caution">
    <text evidence="3">The sequence shown here is derived from an EMBL/GenBank/DDBJ whole genome shotgun (WGS) entry which is preliminary data.</text>
</comment>
<dbReference type="CDD" id="cd02209">
    <property type="entry name" value="cupin_XRE_C"/>
    <property type="match status" value="1"/>
</dbReference>
<feature type="domain" description="HTH cro/C1-type" evidence="2">
    <location>
        <begin position="18"/>
        <end position="72"/>
    </location>
</feature>
<evidence type="ECO:0000256" key="1">
    <source>
        <dbReference type="ARBA" id="ARBA00023125"/>
    </source>
</evidence>
<dbReference type="EMBL" id="JAUSVK010000001">
    <property type="protein sequence ID" value="MDQ0395460.1"/>
    <property type="molecule type" value="Genomic_DNA"/>
</dbReference>
<dbReference type="InterPro" id="IPR014710">
    <property type="entry name" value="RmlC-like_jellyroll"/>
</dbReference>
<accession>A0ABU0FN36</accession>
<protein>
    <submittedName>
        <fullName evidence="3">Transcriptional regulator with XRE-family HTH domain</fullName>
    </submittedName>
</protein>
<dbReference type="SUPFAM" id="SSF51182">
    <property type="entry name" value="RmlC-like cupins"/>
    <property type="match status" value="1"/>
</dbReference>
<organism evidence="3 4">
    <name type="scientific">Labrys monachus</name>
    <dbReference type="NCBI Taxonomy" id="217067"/>
    <lineage>
        <taxon>Bacteria</taxon>
        <taxon>Pseudomonadati</taxon>
        <taxon>Pseudomonadota</taxon>
        <taxon>Alphaproteobacteria</taxon>
        <taxon>Hyphomicrobiales</taxon>
        <taxon>Xanthobacteraceae</taxon>
        <taxon>Labrys</taxon>
    </lineage>
</organism>
<reference evidence="3 4" key="1">
    <citation type="submission" date="2023-07" db="EMBL/GenBank/DDBJ databases">
        <title>Genomic Encyclopedia of Type Strains, Phase IV (KMG-IV): sequencing the most valuable type-strain genomes for metagenomic binning, comparative biology and taxonomic classification.</title>
        <authorList>
            <person name="Goeker M."/>
        </authorList>
    </citation>
    <scope>NUCLEOTIDE SEQUENCE [LARGE SCALE GENOMIC DNA]</scope>
    <source>
        <strain evidence="3 4">DSM 5896</strain>
    </source>
</reference>
<dbReference type="Pfam" id="PF13560">
    <property type="entry name" value="HTH_31"/>
    <property type="match status" value="1"/>
</dbReference>
<proteinExistence type="predicted"/>